<dbReference type="GO" id="GO:0006465">
    <property type="term" value="P:signal peptide processing"/>
    <property type="evidence" value="ECO:0007669"/>
    <property type="project" value="TreeGrafter"/>
</dbReference>
<keyword evidence="10" id="KW-0808">Transferase</keyword>
<comment type="similarity">
    <text evidence="2">Belongs to the peptidase A24 family.</text>
</comment>
<feature type="domain" description="Prepilin type IV endopeptidase peptidase" evidence="8">
    <location>
        <begin position="104"/>
        <end position="206"/>
    </location>
</feature>
<feature type="transmembrane region" description="Helical" evidence="7">
    <location>
        <begin position="149"/>
        <end position="166"/>
    </location>
</feature>
<protein>
    <submittedName>
        <fullName evidence="10">Leader peptidase (Prepilin peptidase)/N-methyltransferase</fullName>
        <ecNumber evidence="10">2.1.1.-</ecNumber>
        <ecNumber evidence="10">3.4.23.43</ecNumber>
    </submittedName>
</protein>
<dbReference type="InterPro" id="IPR010627">
    <property type="entry name" value="Prepilin_pept_A24_N"/>
</dbReference>
<keyword evidence="4 7" id="KW-0812">Transmembrane</keyword>
<evidence type="ECO:0000256" key="5">
    <source>
        <dbReference type="ARBA" id="ARBA00022989"/>
    </source>
</evidence>
<name>A0A841Q9F7_9BACI</name>
<evidence type="ECO:0000313" key="11">
    <source>
        <dbReference type="Proteomes" id="UP000581688"/>
    </source>
</evidence>
<dbReference type="InterPro" id="IPR000045">
    <property type="entry name" value="Prepilin_IV_endopep_pep"/>
</dbReference>
<dbReference type="GO" id="GO:0005886">
    <property type="term" value="C:plasma membrane"/>
    <property type="evidence" value="ECO:0007669"/>
    <property type="project" value="UniProtKB-SubCell"/>
</dbReference>
<evidence type="ECO:0000259" key="8">
    <source>
        <dbReference type="Pfam" id="PF01478"/>
    </source>
</evidence>
<comment type="subcellular location">
    <subcellularLocation>
        <location evidence="1">Cell membrane</location>
        <topology evidence="1">Multi-pass membrane protein</topology>
    </subcellularLocation>
</comment>
<keyword evidence="6 7" id="KW-0472">Membrane</keyword>
<dbReference type="GO" id="GO:0004190">
    <property type="term" value="F:aspartic-type endopeptidase activity"/>
    <property type="evidence" value="ECO:0007669"/>
    <property type="project" value="UniProtKB-EC"/>
</dbReference>
<keyword evidence="5 7" id="KW-1133">Transmembrane helix</keyword>
<dbReference type="GO" id="GO:0032259">
    <property type="term" value="P:methylation"/>
    <property type="evidence" value="ECO:0007669"/>
    <property type="project" value="UniProtKB-KW"/>
</dbReference>
<sequence>MAFILSYLFIIGLLLGSFFNVVGLRVPEKKSIVAPRSACPNCHTTLSWTELIPVFSYLWQRGQCKHCDQKISPLYPFMELLAGVLFAFSFYVIGYDMEMIVALSLVSLLLIITVSDLTFMIIPNKVLLVFFVLFIVLRAAIPLDPWYDPALGFIAGFGLLLLIAIVSRGGMGGGDIKLVAVLGIALGLQNVLLTFFFAAMLGSIAGLIGILLGKVKRKNPIPFGPFIAMGALIAYFYGSKIVAWYINSFLY</sequence>
<dbReference type="PANTHER" id="PTHR30487:SF0">
    <property type="entry name" value="PREPILIN LEADER PEPTIDASE_N-METHYLTRANSFERASE-RELATED"/>
    <property type="match status" value="1"/>
</dbReference>
<dbReference type="Pfam" id="PF06750">
    <property type="entry name" value="A24_N_bact"/>
    <property type="match status" value="1"/>
</dbReference>
<dbReference type="AlphaFoldDB" id="A0A841Q9F7"/>
<evidence type="ECO:0000256" key="3">
    <source>
        <dbReference type="ARBA" id="ARBA00022475"/>
    </source>
</evidence>
<dbReference type="Pfam" id="PF01478">
    <property type="entry name" value="Peptidase_A24"/>
    <property type="match status" value="1"/>
</dbReference>
<dbReference type="PANTHER" id="PTHR30487">
    <property type="entry name" value="TYPE 4 PREPILIN-LIKE PROTEINS LEADER PEPTIDE-PROCESSING ENZYME"/>
    <property type="match status" value="1"/>
</dbReference>
<dbReference type="Gene3D" id="1.20.120.1220">
    <property type="match status" value="1"/>
</dbReference>
<keyword evidence="3" id="KW-1003">Cell membrane</keyword>
<feature type="transmembrane region" description="Helical" evidence="7">
    <location>
        <begin position="99"/>
        <end position="119"/>
    </location>
</feature>
<evidence type="ECO:0000313" key="10">
    <source>
        <dbReference type="EMBL" id="MBB6455058.1"/>
    </source>
</evidence>
<dbReference type="GO" id="GO:0008168">
    <property type="term" value="F:methyltransferase activity"/>
    <property type="evidence" value="ECO:0007669"/>
    <property type="project" value="UniProtKB-KW"/>
</dbReference>
<feature type="transmembrane region" description="Helical" evidence="7">
    <location>
        <begin position="126"/>
        <end position="143"/>
    </location>
</feature>
<dbReference type="EC" id="2.1.1.-" evidence="10"/>
<dbReference type="RefSeq" id="WP_174497534.1">
    <property type="nucleotide sequence ID" value="NZ_CADDWK010000016.1"/>
</dbReference>
<evidence type="ECO:0000256" key="6">
    <source>
        <dbReference type="ARBA" id="ARBA00023136"/>
    </source>
</evidence>
<feature type="transmembrane region" description="Helical" evidence="7">
    <location>
        <begin position="178"/>
        <end position="211"/>
    </location>
</feature>
<evidence type="ECO:0000259" key="9">
    <source>
        <dbReference type="Pfam" id="PF06750"/>
    </source>
</evidence>
<dbReference type="EC" id="3.4.23.43" evidence="10"/>
<dbReference type="EMBL" id="JACHGH010000015">
    <property type="protein sequence ID" value="MBB6455058.1"/>
    <property type="molecule type" value="Genomic_DNA"/>
</dbReference>
<keyword evidence="10" id="KW-0489">Methyltransferase</keyword>
<gene>
    <name evidence="10" type="ORF">HNQ94_003553</name>
</gene>
<keyword evidence="10" id="KW-0378">Hydrolase</keyword>
<dbReference type="Proteomes" id="UP000581688">
    <property type="component" value="Unassembled WGS sequence"/>
</dbReference>
<evidence type="ECO:0000256" key="1">
    <source>
        <dbReference type="ARBA" id="ARBA00004651"/>
    </source>
</evidence>
<organism evidence="10 11">
    <name type="scientific">Salirhabdus euzebyi</name>
    <dbReference type="NCBI Taxonomy" id="394506"/>
    <lineage>
        <taxon>Bacteria</taxon>
        <taxon>Bacillati</taxon>
        <taxon>Bacillota</taxon>
        <taxon>Bacilli</taxon>
        <taxon>Bacillales</taxon>
        <taxon>Bacillaceae</taxon>
        <taxon>Salirhabdus</taxon>
    </lineage>
</organism>
<feature type="transmembrane region" description="Helical" evidence="7">
    <location>
        <begin position="74"/>
        <end position="93"/>
    </location>
</feature>
<feature type="transmembrane region" description="Helical" evidence="7">
    <location>
        <begin position="223"/>
        <end position="246"/>
    </location>
</feature>
<keyword evidence="11" id="KW-1185">Reference proteome</keyword>
<dbReference type="InterPro" id="IPR050882">
    <property type="entry name" value="Prepilin_peptidase/N-MTase"/>
</dbReference>
<evidence type="ECO:0000256" key="4">
    <source>
        <dbReference type="ARBA" id="ARBA00022692"/>
    </source>
</evidence>
<accession>A0A841Q9F7</accession>
<comment type="caution">
    <text evidence="10">The sequence shown here is derived from an EMBL/GenBank/DDBJ whole genome shotgun (WGS) entry which is preliminary data.</text>
</comment>
<reference evidence="10 11" key="1">
    <citation type="submission" date="2020-08" db="EMBL/GenBank/DDBJ databases">
        <title>Genomic Encyclopedia of Type Strains, Phase IV (KMG-IV): sequencing the most valuable type-strain genomes for metagenomic binning, comparative biology and taxonomic classification.</title>
        <authorList>
            <person name="Goeker M."/>
        </authorList>
    </citation>
    <scope>NUCLEOTIDE SEQUENCE [LARGE SCALE GENOMIC DNA]</scope>
    <source>
        <strain evidence="10 11">DSM 19612</strain>
    </source>
</reference>
<feature type="domain" description="Prepilin peptidase A24 N-terminal" evidence="9">
    <location>
        <begin position="10"/>
        <end position="91"/>
    </location>
</feature>
<evidence type="ECO:0000256" key="2">
    <source>
        <dbReference type="ARBA" id="ARBA00005801"/>
    </source>
</evidence>
<feature type="transmembrane region" description="Helical" evidence="7">
    <location>
        <begin position="6"/>
        <end position="26"/>
    </location>
</feature>
<proteinExistence type="inferred from homology"/>
<evidence type="ECO:0000256" key="7">
    <source>
        <dbReference type="SAM" id="Phobius"/>
    </source>
</evidence>